<evidence type="ECO:0000256" key="2">
    <source>
        <dbReference type="ARBA" id="ARBA00007639"/>
    </source>
</evidence>
<evidence type="ECO:0000256" key="4">
    <source>
        <dbReference type="SAM" id="MobiDB-lite"/>
    </source>
</evidence>
<dbReference type="PANTHER" id="PTHR46847">
    <property type="entry name" value="D-ALLOSE-BINDING PERIPLASMIC PROTEIN-RELATED"/>
    <property type="match status" value="1"/>
</dbReference>
<protein>
    <recommendedName>
        <fullName evidence="6">Periplasmic binding protein domain-containing protein</fullName>
    </recommendedName>
</protein>
<accession>A0A3E2X295</accession>
<comment type="caution">
    <text evidence="7">The sequence shown here is derived from an EMBL/GenBank/DDBJ whole genome shotgun (WGS) entry which is preliminary data.</text>
</comment>
<evidence type="ECO:0000259" key="6">
    <source>
        <dbReference type="Pfam" id="PF13407"/>
    </source>
</evidence>
<evidence type="ECO:0000313" key="7">
    <source>
        <dbReference type="EMBL" id="RGC35611.1"/>
    </source>
</evidence>
<evidence type="ECO:0000256" key="3">
    <source>
        <dbReference type="ARBA" id="ARBA00022729"/>
    </source>
</evidence>
<dbReference type="SUPFAM" id="SSF53822">
    <property type="entry name" value="Periplasmic binding protein-like I"/>
    <property type="match status" value="1"/>
</dbReference>
<feature type="compositionally biased region" description="Basic and acidic residues" evidence="4">
    <location>
        <begin position="43"/>
        <end position="55"/>
    </location>
</feature>
<dbReference type="GO" id="GO:0030313">
    <property type="term" value="C:cell envelope"/>
    <property type="evidence" value="ECO:0007669"/>
    <property type="project" value="UniProtKB-SubCell"/>
</dbReference>
<evidence type="ECO:0000256" key="1">
    <source>
        <dbReference type="ARBA" id="ARBA00004196"/>
    </source>
</evidence>
<reference evidence="7 8" key="1">
    <citation type="submission" date="2018-08" db="EMBL/GenBank/DDBJ databases">
        <title>A genome reference for cultivated species of the human gut microbiota.</title>
        <authorList>
            <person name="Zou Y."/>
            <person name="Xue W."/>
            <person name="Luo G."/>
        </authorList>
    </citation>
    <scope>NUCLEOTIDE SEQUENCE [LARGE SCALE GENOMIC DNA]</scope>
    <source>
        <strain evidence="7 8">AF19-21</strain>
    </source>
</reference>
<feature type="signal peptide" evidence="5">
    <location>
        <begin position="1"/>
        <end position="21"/>
    </location>
</feature>
<feature type="region of interest" description="Disordered" evidence="4">
    <location>
        <begin position="30"/>
        <end position="58"/>
    </location>
</feature>
<evidence type="ECO:0000256" key="5">
    <source>
        <dbReference type="SAM" id="SignalP"/>
    </source>
</evidence>
<dbReference type="GeneID" id="93336179"/>
<dbReference type="Proteomes" id="UP000261111">
    <property type="component" value="Unassembled WGS sequence"/>
</dbReference>
<dbReference type="Pfam" id="PF13407">
    <property type="entry name" value="Peripla_BP_4"/>
    <property type="match status" value="1"/>
</dbReference>
<evidence type="ECO:0000313" key="8">
    <source>
        <dbReference type="Proteomes" id="UP000261111"/>
    </source>
</evidence>
<dbReference type="GO" id="GO:0030246">
    <property type="term" value="F:carbohydrate binding"/>
    <property type="evidence" value="ECO:0007669"/>
    <property type="project" value="UniProtKB-ARBA"/>
</dbReference>
<comment type="subcellular location">
    <subcellularLocation>
        <location evidence="1">Cell envelope</location>
    </subcellularLocation>
</comment>
<feature type="chain" id="PRO_5038863231" description="Periplasmic binding protein domain-containing protein" evidence="5">
    <location>
        <begin position="22"/>
        <end position="350"/>
    </location>
</feature>
<dbReference type="RefSeq" id="WP_025653655.1">
    <property type="nucleotide sequence ID" value="NZ_QVIA01000001.1"/>
</dbReference>
<dbReference type="PANTHER" id="PTHR46847:SF1">
    <property type="entry name" value="D-ALLOSE-BINDING PERIPLASMIC PROTEIN-RELATED"/>
    <property type="match status" value="1"/>
</dbReference>
<dbReference type="InterPro" id="IPR028082">
    <property type="entry name" value="Peripla_BP_I"/>
</dbReference>
<proteinExistence type="inferred from homology"/>
<dbReference type="EMBL" id="QVIA01000001">
    <property type="protein sequence ID" value="RGC35611.1"/>
    <property type="molecule type" value="Genomic_DNA"/>
</dbReference>
<name>A0A3E2X295_9FIRM</name>
<keyword evidence="3 5" id="KW-0732">Signal</keyword>
<feature type="domain" description="Periplasmic binding protein" evidence="6">
    <location>
        <begin position="66"/>
        <end position="321"/>
    </location>
</feature>
<dbReference type="Gene3D" id="3.40.50.2300">
    <property type="match status" value="2"/>
</dbReference>
<sequence>MKKKILSVLLIAAMAVTMCIGCGNGKSDSAATDAKQENSTAKSDNKQADAKEADSKGTVNTEDGLIGIALPSADHGWMAGCIYSAQEEVKALGLEEGSGYKILTSDSVNDQANDIEELISLGCTSIVLLPHNDEVSVAAQKIMDANINLIVFDRKVTGDYTAYLAGDNAGIGREGAKYLGDVLEGKGTIAVMSAPSVGSVSVERTEAFTEEMEKSFPDMKLIQVTADGFTQEAGLKMATDMLVANPEIDAVFSIDDEPSLGILKAVQEAGRTDIKYISGGGGAQAWYQKIQSEDSIHCFTETYSPSMIADAIALAQKIQQGGEFEKDTILEPETVDSSNVADYINADSPY</sequence>
<comment type="similarity">
    <text evidence="2">Belongs to the bacterial solute-binding protein 2 family.</text>
</comment>
<dbReference type="InterPro" id="IPR025997">
    <property type="entry name" value="SBP_2_dom"/>
</dbReference>
<dbReference type="AlphaFoldDB" id="A0A3E2X295"/>
<gene>
    <name evidence="7" type="ORF">DWX41_01060</name>
</gene>
<organism evidence="7 8">
    <name type="scientific">Hungatella hathewayi</name>
    <dbReference type="NCBI Taxonomy" id="154046"/>
    <lineage>
        <taxon>Bacteria</taxon>
        <taxon>Bacillati</taxon>
        <taxon>Bacillota</taxon>
        <taxon>Clostridia</taxon>
        <taxon>Lachnospirales</taxon>
        <taxon>Lachnospiraceae</taxon>
        <taxon>Hungatella</taxon>
    </lineage>
</organism>